<organism evidence="1">
    <name type="scientific">hydrothermal vent metagenome</name>
    <dbReference type="NCBI Taxonomy" id="652676"/>
    <lineage>
        <taxon>unclassified sequences</taxon>
        <taxon>metagenomes</taxon>
        <taxon>ecological metagenomes</taxon>
    </lineage>
</organism>
<dbReference type="AlphaFoldDB" id="A0A3B0QR41"/>
<gene>
    <name evidence="1" type="ORF">MNBD_DELTA01-799</name>
</gene>
<evidence type="ECO:0000313" key="1">
    <source>
        <dbReference type="EMBL" id="VAV84174.1"/>
    </source>
</evidence>
<accession>A0A3B0QR41</accession>
<sequence length="392" mass="43827">MRIKLLLIAVLAMVVCLFGSEAAVAERKVVYMPNPSVEKALGLTLIELRAKSTSSTVRTIDDERVEVFLYSDNERVETVQKPSCGVAIGDKKRQGRYMLVSVKRGFVTSKIVLGEDYFFIEGLLTRRVNEGLRSLPGGGDNLFAIYQHLGCTIKSLEFFSLEADGTLKRVPFRDQDGLDFTKVFTGFGGDVGRSGKAFVFCSPYAAIKHTICLSYNYTGKEFAQARSWMAPLTRRKGNKDPAPAYTTRSGARYALFSYLMAFSKGEYKRAAHYFGGSYSLLRRMNPNLKTSSYKPEGYEYLDRYCRVNAGKCYIPTSIKDSVFVVGGKGESERLIATLGKIDSSDGTIKFNVEFVSPGYKRLEINGRTSFVFKVLQTSKGFRVLTLPPRQKR</sequence>
<proteinExistence type="predicted"/>
<dbReference type="EMBL" id="UOEA01000060">
    <property type="protein sequence ID" value="VAV84174.1"/>
    <property type="molecule type" value="Genomic_DNA"/>
</dbReference>
<protein>
    <submittedName>
        <fullName evidence="1">Uncharacterized protein</fullName>
    </submittedName>
</protein>
<name>A0A3B0QR41_9ZZZZ</name>
<reference evidence="1" key="1">
    <citation type="submission" date="2018-06" db="EMBL/GenBank/DDBJ databases">
        <authorList>
            <person name="Zhirakovskaya E."/>
        </authorList>
    </citation>
    <scope>NUCLEOTIDE SEQUENCE</scope>
</reference>